<dbReference type="GO" id="GO:0008270">
    <property type="term" value="F:zinc ion binding"/>
    <property type="evidence" value="ECO:0007669"/>
    <property type="project" value="InterPro"/>
</dbReference>
<dbReference type="InterPro" id="IPR011032">
    <property type="entry name" value="GroES-like_sf"/>
</dbReference>
<sequence length="363" mass="39589">MVYPETFQAVGVVDYDDYHNPKRFEYKPQKFRDYDVDVKIEACGVCGSDIHAASGNWGRPYAPVAVGHEIIGTIVKIGPKAKSGLKIGDRVGIGAQCDCDSTCSACKDNTEQYCENSVGTYFGTYKESGLHTIGGNASHIRVNSKLAFKIPDDLETKYVAPLLCGGITGFSPLLKNNVKKGTKVGIIGIGGIGHMTILFAKALGAEVTAISRGRSKESDAKQLGADHYIATSEPESLKKAVRTLDLIVSTSNSFSQTTLTPVLKLLKASGTFSFITAPPEKEKMELIPMELISSGYGVQGSMIGSPKNIEYMLDFASKHKIKPWVETIEINEKNLGDAWKRMEDGDVHYRFTMVGYDKFFKNA</sequence>
<feature type="domain" description="Alcohol dehydrogenase-like N-terminal" evidence="7">
    <location>
        <begin position="34"/>
        <end position="152"/>
    </location>
</feature>
<dbReference type="FunFam" id="3.40.50.720:FF:000022">
    <property type="entry name" value="Cinnamyl alcohol dehydrogenase"/>
    <property type="match status" value="1"/>
</dbReference>
<dbReference type="GeneID" id="43583202"/>
<evidence type="ECO:0000256" key="4">
    <source>
        <dbReference type="ARBA" id="ARBA00023002"/>
    </source>
</evidence>
<evidence type="ECO:0000313" key="9">
    <source>
        <dbReference type="Proteomes" id="UP000398389"/>
    </source>
</evidence>
<dbReference type="AlphaFoldDB" id="A0A5E8BWH2"/>
<evidence type="ECO:0000313" key="8">
    <source>
        <dbReference type="EMBL" id="VVT55034.1"/>
    </source>
</evidence>
<dbReference type="CDD" id="cd05283">
    <property type="entry name" value="CAD1"/>
    <property type="match status" value="1"/>
</dbReference>
<keyword evidence="9" id="KW-1185">Reference proteome</keyword>
<keyword evidence="4" id="KW-0560">Oxidoreductase</keyword>
<dbReference type="PROSITE" id="PS00059">
    <property type="entry name" value="ADH_ZINC"/>
    <property type="match status" value="1"/>
</dbReference>
<organism evidence="8 9">
    <name type="scientific">Magnusiomyces paraingens</name>
    <dbReference type="NCBI Taxonomy" id="2606893"/>
    <lineage>
        <taxon>Eukaryota</taxon>
        <taxon>Fungi</taxon>
        <taxon>Dikarya</taxon>
        <taxon>Ascomycota</taxon>
        <taxon>Saccharomycotina</taxon>
        <taxon>Dipodascomycetes</taxon>
        <taxon>Dipodascales</taxon>
        <taxon>Dipodascaceae</taxon>
        <taxon>Magnusiomyces</taxon>
    </lineage>
</organism>
<dbReference type="InterPro" id="IPR036291">
    <property type="entry name" value="NAD(P)-bd_dom_sf"/>
</dbReference>
<dbReference type="Gene3D" id="3.90.180.10">
    <property type="entry name" value="Medium-chain alcohol dehydrogenases, catalytic domain"/>
    <property type="match status" value="1"/>
</dbReference>
<dbReference type="SUPFAM" id="SSF50129">
    <property type="entry name" value="GroES-like"/>
    <property type="match status" value="1"/>
</dbReference>
<dbReference type="EMBL" id="CABVLU010000003">
    <property type="protein sequence ID" value="VVT55034.1"/>
    <property type="molecule type" value="Genomic_DNA"/>
</dbReference>
<evidence type="ECO:0008006" key="10">
    <source>
        <dbReference type="Google" id="ProtNLM"/>
    </source>
</evidence>
<evidence type="ECO:0000259" key="6">
    <source>
        <dbReference type="Pfam" id="PF00107"/>
    </source>
</evidence>
<name>A0A5E8BWH2_9ASCO</name>
<keyword evidence="2 5" id="KW-0479">Metal-binding</keyword>
<evidence type="ECO:0000259" key="7">
    <source>
        <dbReference type="Pfam" id="PF08240"/>
    </source>
</evidence>
<dbReference type="OrthoDB" id="1879366at2759"/>
<dbReference type="InterPro" id="IPR013149">
    <property type="entry name" value="ADH-like_C"/>
</dbReference>
<comment type="cofactor">
    <cofactor evidence="1 5">
        <name>Zn(2+)</name>
        <dbReference type="ChEBI" id="CHEBI:29105"/>
    </cofactor>
</comment>
<evidence type="ECO:0000256" key="2">
    <source>
        <dbReference type="ARBA" id="ARBA00022723"/>
    </source>
</evidence>
<reference evidence="8 9" key="1">
    <citation type="submission" date="2019-09" db="EMBL/GenBank/DDBJ databases">
        <authorList>
            <person name="Brejova B."/>
        </authorList>
    </citation>
    <scope>NUCLEOTIDE SEQUENCE [LARGE SCALE GENOMIC DNA]</scope>
</reference>
<dbReference type="InterPro" id="IPR002328">
    <property type="entry name" value="ADH_Zn_CS"/>
</dbReference>
<dbReference type="RefSeq" id="XP_031854993.1">
    <property type="nucleotide sequence ID" value="XM_031999102.1"/>
</dbReference>
<dbReference type="PANTHER" id="PTHR42683">
    <property type="entry name" value="ALDEHYDE REDUCTASE"/>
    <property type="match status" value="1"/>
</dbReference>
<dbReference type="InterPro" id="IPR013154">
    <property type="entry name" value="ADH-like_N"/>
</dbReference>
<dbReference type="Proteomes" id="UP000398389">
    <property type="component" value="Unassembled WGS sequence"/>
</dbReference>
<feature type="domain" description="Alcohol dehydrogenase-like C-terminal" evidence="6">
    <location>
        <begin position="191"/>
        <end position="317"/>
    </location>
</feature>
<evidence type="ECO:0000256" key="1">
    <source>
        <dbReference type="ARBA" id="ARBA00001947"/>
    </source>
</evidence>
<dbReference type="Pfam" id="PF08240">
    <property type="entry name" value="ADH_N"/>
    <property type="match status" value="1"/>
</dbReference>
<dbReference type="InterPro" id="IPR047109">
    <property type="entry name" value="CAD-like"/>
</dbReference>
<accession>A0A5E8BWH2</accession>
<dbReference type="Gene3D" id="3.40.50.720">
    <property type="entry name" value="NAD(P)-binding Rossmann-like Domain"/>
    <property type="match status" value="1"/>
</dbReference>
<evidence type="ECO:0000256" key="5">
    <source>
        <dbReference type="RuleBase" id="RU361277"/>
    </source>
</evidence>
<keyword evidence="3 5" id="KW-0862">Zinc</keyword>
<comment type="similarity">
    <text evidence="5">Belongs to the zinc-containing alcohol dehydrogenase family.</text>
</comment>
<gene>
    <name evidence="8" type="ORF">SAPINGB_P004387</name>
</gene>
<proteinExistence type="inferred from homology"/>
<dbReference type="SUPFAM" id="SSF51735">
    <property type="entry name" value="NAD(P)-binding Rossmann-fold domains"/>
    <property type="match status" value="1"/>
</dbReference>
<evidence type="ECO:0000256" key="3">
    <source>
        <dbReference type="ARBA" id="ARBA00022833"/>
    </source>
</evidence>
<dbReference type="GO" id="GO:0016616">
    <property type="term" value="F:oxidoreductase activity, acting on the CH-OH group of donors, NAD or NADP as acceptor"/>
    <property type="evidence" value="ECO:0007669"/>
    <property type="project" value="InterPro"/>
</dbReference>
<dbReference type="Pfam" id="PF00107">
    <property type="entry name" value="ADH_zinc_N"/>
    <property type="match status" value="1"/>
</dbReference>
<protein>
    <recommendedName>
        <fullName evidence="10">Enoyl reductase (ER) domain-containing protein</fullName>
    </recommendedName>
</protein>